<evidence type="ECO:0000259" key="6">
    <source>
        <dbReference type="PROSITE" id="PS50103"/>
    </source>
</evidence>
<reference evidence="7 8" key="1">
    <citation type="submission" date="2019-09" db="EMBL/GenBank/DDBJ databases">
        <title>A chromosome-level genome assembly of the Chinese tupelo Nyssa sinensis.</title>
        <authorList>
            <person name="Yang X."/>
            <person name="Kang M."/>
            <person name="Yang Y."/>
            <person name="Xiong H."/>
            <person name="Wang M."/>
            <person name="Zhang Z."/>
            <person name="Wang Z."/>
            <person name="Wu H."/>
            <person name="Ma T."/>
            <person name="Liu J."/>
            <person name="Xi Z."/>
        </authorList>
    </citation>
    <scope>NUCLEOTIDE SEQUENCE [LARGE SCALE GENOMIC DNA]</scope>
    <source>
        <strain evidence="7">J267</strain>
        <tissue evidence="7">Leaf</tissue>
    </source>
</reference>
<evidence type="ECO:0000256" key="2">
    <source>
        <dbReference type="ARBA" id="ARBA00022771"/>
    </source>
</evidence>
<dbReference type="AlphaFoldDB" id="A0A5J5A8D5"/>
<name>A0A5J5A8D5_9ASTE</name>
<dbReference type="InterPro" id="IPR045868">
    <property type="entry name" value="Znf_C3H13/40"/>
</dbReference>
<feature type="compositionally biased region" description="Basic and acidic residues" evidence="5">
    <location>
        <begin position="143"/>
        <end position="161"/>
    </location>
</feature>
<gene>
    <name evidence="7" type="ORF">F0562_008313</name>
</gene>
<feature type="domain" description="C3H1-type" evidence="6">
    <location>
        <begin position="53"/>
        <end position="79"/>
    </location>
</feature>
<dbReference type="InterPro" id="IPR036855">
    <property type="entry name" value="Znf_CCCH_sf"/>
</dbReference>
<keyword evidence="3 4" id="KW-0862">Zinc</keyword>
<evidence type="ECO:0000256" key="5">
    <source>
        <dbReference type="SAM" id="MobiDB-lite"/>
    </source>
</evidence>
<feature type="zinc finger region" description="C3H1-type" evidence="4">
    <location>
        <begin position="53"/>
        <end position="79"/>
    </location>
</feature>
<evidence type="ECO:0000256" key="4">
    <source>
        <dbReference type="PROSITE-ProRule" id="PRU00723"/>
    </source>
</evidence>
<keyword evidence="8" id="KW-1185">Reference proteome</keyword>
<sequence length="438" mass="49294">MDGQETGKFYHRVYNLLSLSSEQAQFTILGFCTAARRIKVHSTQIHNLTNPDLFKTKLCVLYQKGHCPRQTCSFAHGDAELRRFSGSFNGRRDYRKLQEADSPSHGHSPSRSIGKRSDRKRRKKQHLDGQSDFSGSLKISDGTGDRVKDNKLTSSDSKDVLEEQLRQTQSDIDMLDEHKCQLEIYLEERVQEADSLSSRIQELEKQLCKEKEECKRITSKIKKFIKAHNHYSRLQDELKRSQVRLEKLGDQLGSDATRPGANEEDSSINILSDGETTGNRVMSPPNEVQKNASPSKKRPQINLEGPEEPKLGTIRLQKFSRWNTQRAKSNSNKEAEIEDNGNNGLKLKGPETGFLLPSTGMAAHAVDEVEMIEMQGKIEVVETASTGVEKGAAYEIPGLPFLPPPPPLPQNAYLEYKGDDENVDVEGLEEEMVDVDIV</sequence>
<feature type="compositionally biased region" description="Polar residues" evidence="5">
    <location>
        <begin position="267"/>
        <end position="294"/>
    </location>
</feature>
<dbReference type="EMBL" id="CM018046">
    <property type="protein sequence ID" value="KAA8526484.1"/>
    <property type="molecule type" value="Genomic_DNA"/>
</dbReference>
<evidence type="ECO:0000256" key="3">
    <source>
        <dbReference type="ARBA" id="ARBA00022833"/>
    </source>
</evidence>
<feature type="compositionally biased region" description="Polar residues" evidence="5">
    <location>
        <begin position="323"/>
        <end position="332"/>
    </location>
</feature>
<dbReference type="PROSITE" id="PS50103">
    <property type="entry name" value="ZF_C3H1"/>
    <property type="match status" value="1"/>
</dbReference>
<dbReference type="PANTHER" id="PTHR38160:SF1">
    <property type="entry name" value="ZINC FINGER CCCH DOMAIN-CONTAINING PROTEIN 40"/>
    <property type="match status" value="1"/>
</dbReference>
<proteinExistence type="predicted"/>
<dbReference type="Gene3D" id="4.10.1000.10">
    <property type="entry name" value="Zinc finger, CCCH-type"/>
    <property type="match status" value="1"/>
</dbReference>
<feature type="region of interest" description="Disordered" evidence="5">
    <location>
        <begin position="97"/>
        <end position="161"/>
    </location>
</feature>
<keyword evidence="2 4" id="KW-0863">Zinc-finger</keyword>
<dbReference type="Proteomes" id="UP000325577">
    <property type="component" value="Linkage Group LG3"/>
</dbReference>
<organism evidence="7 8">
    <name type="scientific">Nyssa sinensis</name>
    <dbReference type="NCBI Taxonomy" id="561372"/>
    <lineage>
        <taxon>Eukaryota</taxon>
        <taxon>Viridiplantae</taxon>
        <taxon>Streptophyta</taxon>
        <taxon>Embryophyta</taxon>
        <taxon>Tracheophyta</taxon>
        <taxon>Spermatophyta</taxon>
        <taxon>Magnoliopsida</taxon>
        <taxon>eudicotyledons</taxon>
        <taxon>Gunneridae</taxon>
        <taxon>Pentapetalae</taxon>
        <taxon>asterids</taxon>
        <taxon>Cornales</taxon>
        <taxon>Nyssaceae</taxon>
        <taxon>Nyssa</taxon>
    </lineage>
</organism>
<keyword evidence="1 4" id="KW-0479">Metal-binding</keyword>
<evidence type="ECO:0000313" key="7">
    <source>
        <dbReference type="EMBL" id="KAA8526484.1"/>
    </source>
</evidence>
<dbReference type="PANTHER" id="PTHR38160">
    <property type="entry name" value="ZINC FINGER CCCH DOMAIN-CONTAINING PROTEIN 40"/>
    <property type="match status" value="1"/>
</dbReference>
<accession>A0A5J5A8D5</accession>
<dbReference type="OrthoDB" id="665283at2759"/>
<evidence type="ECO:0000256" key="1">
    <source>
        <dbReference type="ARBA" id="ARBA00022723"/>
    </source>
</evidence>
<dbReference type="InterPro" id="IPR000571">
    <property type="entry name" value="Znf_CCCH"/>
</dbReference>
<dbReference type="GO" id="GO:0008270">
    <property type="term" value="F:zinc ion binding"/>
    <property type="evidence" value="ECO:0007669"/>
    <property type="project" value="UniProtKB-KW"/>
</dbReference>
<dbReference type="SMART" id="SM00356">
    <property type="entry name" value="ZnF_C3H1"/>
    <property type="match status" value="1"/>
</dbReference>
<feature type="region of interest" description="Disordered" evidence="5">
    <location>
        <begin position="323"/>
        <end position="345"/>
    </location>
</feature>
<feature type="region of interest" description="Disordered" evidence="5">
    <location>
        <begin position="250"/>
        <end position="310"/>
    </location>
</feature>
<dbReference type="SUPFAM" id="SSF90229">
    <property type="entry name" value="CCCH zinc finger"/>
    <property type="match status" value="1"/>
</dbReference>
<feature type="compositionally biased region" description="Basic residues" evidence="5">
    <location>
        <begin position="113"/>
        <end position="125"/>
    </location>
</feature>
<evidence type="ECO:0000313" key="8">
    <source>
        <dbReference type="Proteomes" id="UP000325577"/>
    </source>
</evidence>
<protein>
    <recommendedName>
        <fullName evidence="6">C3H1-type domain-containing protein</fullName>
    </recommendedName>
</protein>